<reference evidence="1" key="1">
    <citation type="submission" date="2020-04" db="EMBL/GenBank/DDBJ databases">
        <title>A chromosome-scale assembly and high-density genetic map of the yellow drum (Nibea albiflora) genome.</title>
        <authorList>
            <person name="Xu D."/>
            <person name="Zhang W."/>
            <person name="Chen R."/>
            <person name="Tan P."/>
            <person name="Wang L."/>
            <person name="Song H."/>
            <person name="Tian L."/>
            <person name="Zhu Q."/>
            <person name="Wang B."/>
        </authorList>
    </citation>
    <scope>NUCLEOTIDE SEQUENCE</scope>
    <source>
        <strain evidence="1">ZJHYS-2018</strain>
    </source>
</reference>
<protein>
    <submittedName>
        <fullName evidence="1">Uncharacterized protein</fullName>
    </submittedName>
</protein>
<dbReference type="EMBL" id="CM024795">
    <property type="protein sequence ID" value="KAG8001099.1"/>
    <property type="molecule type" value="Genomic_DNA"/>
</dbReference>
<evidence type="ECO:0000313" key="2">
    <source>
        <dbReference type="Proteomes" id="UP000805704"/>
    </source>
</evidence>
<feature type="non-terminal residue" evidence="1">
    <location>
        <position position="1"/>
    </location>
</feature>
<proteinExistence type="predicted"/>
<accession>A0ACB7EGP7</accession>
<organism evidence="1 2">
    <name type="scientific">Nibea albiflora</name>
    <name type="common">Yellow drum</name>
    <name type="synonym">Corvina albiflora</name>
    <dbReference type="NCBI Taxonomy" id="240163"/>
    <lineage>
        <taxon>Eukaryota</taxon>
        <taxon>Metazoa</taxon>
        <taxon>Chordata</taxon>
        <taxon>Craniata</taxon>
        <taxon>Vertebrata</taxon>
        <taxon>Euteleostomi</taxon>
        <taxon>Actinopterygii</taxon>
        <taxon>Neopterygii</taxon>
        <taxon>Teleostei</taxon>
        <taxon>Neoteleostei</taxon>
        <taxon>Acanthomorphata</taxon>
        <taxon>Eupercaria</taxon>
        <taxon>Sciaenidae</taxon>
        <taxon>Nibea</taxon>
    </lineage>
</organism>
<name>A0ACB7EGP7_NIBAL</name>
<sequence>PSQLQQVAEEKAAVGAQLRAVSQTLRDTQNRCHWLEGQVQVKARLSVASSLSRDNQRDFSIEMETEEEWEALSLNPNQPSDNTKDPIKLTNPRADGVQTKLHVTPPAKVQKPYPLWVNAAV</sequence>
<gene>
    <name evidence="1" type="ORF">GBF38_006612</name>
</gene>
<keyword evidence="2" id="KW-1185">Reference proteome</keyword>
<evidence type="ECO:0000313" key="1">
    <source>
        <dbReference type="EMBL" id="KAG8001099.1"/>
    </source>
</evidence>
<comment type="caution">
    <text evidence="1">The sequence shown here is derived from an EMBL/GenBank/DDBJ whole genome shotgun (WGS) entry which is preliminary data.</text>
</comment>
<dbReference type="Proteomes" id="UP000805704">
    <property type="component" value="Chromosome 7"/>
</dbReference>